<name>A0AA43XJJ4_9CLOT</name>
<dbReference type="Proteomes" id="UP000449710">
    <property type="component" value="Unassembled WGS sequence"/>
</dbReference>
<evidence type="ECO:0000256" key="1">
    <source>
        <dbReference type="ARBA" id="ARBA00004651"/>
    </source>
</evidence>
<feature type="transmembrane region" description="Helical" evidence="8">
    <location>
        <begin position="194"/>
        <end position="220"/>
    </location>
</feature>
<comment type="subcellular location">
    <subcellularLocation>
        <location evidence="1">Cell membrane</location>
        <topology evidence="1">Multi-pass membrane protein</topology>
    </subcellularLocation>
</comment>
<dbReference type="InterPro" id="IPR002549">
    <property type="entry name" value="AI-2E-like"/>
</dbReference>
<dbReference type="GO" id="GO:0055085">
    <property type="term" value="P:transmembrane transport"/>
    <property type="evidence" value="ECO:0007669"/>
    <property type="project" value="TreeGrafter"/>
</dbReference>
<feature type="transmembrane region" description="Helical" evidence="8">
    <location>
        <begin position="368"/>
        <end position="387"/>
    </location>
</feature>
<dbReference type="AlphaFoldDB" id="A0AA43XJJ4"/>
<organism evidence="9 10">
    <name type="scientific">Isachenkonia alkalipeptolytica</name>
    <dbReference type="NCBI Taxonomy" id="2565777"/>
    <lineage>
        <taxon>Bacteria</taxon>
        <taxon>Bacillati</taxon>
        <taxon>Bacillota</taxon>
        <taxon>Clostridia</taxon>
        <taxon>Eubacteriales</taxon>
        <taxon>Clostridiaceae</taxon>
        <taxon>Isachenkonia</taxon>
    </lineage>
</organism>
<evidence type="ECO:0000256" key="7">
    <source>
        <dbReference type="ARBA" id="ARBA00023136"/>
    </source>
</evidence>
<evidence type="ECO:0000256" key="4">
    <source>
        <dbReference type="ARBA" id="ARBA00022475"/>
    </source>
</evidence>
<evidence type="ECO:0000256" key="5">
    <source>
        <dbReference type="ARBA" id="ARBA00022692"/>
    </source>
</evidence>
<keyword evidence="5 8" id="KW-0812">Transmembrane</keyword>
<dbReference type="GO" id="GO:0005886">
    <property type="term" value="C:plasma membrane"/>
    <property type="evidence" value="ECO:0007669"/>
    <property type="project" value="UniProtKB-SubCell"/>
</dbReference>
<feature type="transmembrane region" description="Helical" evidence="8">
    <location>
        <begin position="345"/>
        <end position="362"/>
    </location>
</feature>
<reference evidence="9 10" key="1">
    <citation type="submission" date="2019-04" db="EMBL/GenBank/DDBJ databases">
        <title>Isachenkonia alkalipeptolytica gen. nov. sp. nov. a new anaerobic, alkiliphilic organothrophic bacterium capable to reduce synthesized ferrihydrite isolated from a soda lake.</title>
        <authorList>
            <person name="Toshchakov S.V."/>
            <person name="Zavarzina D.G."/>
            <person name="Zhilina T.N."/>
            <person name="Kostrikina N.A."/>
            <person name="Kublanov I.V."/>
        </authorList>
    </citation>
    <scope>NUCLEOTIDE SEQUENCE [LARGE SCALE GENOMIC DNA]</scope>
    <source>
        <strain evidence="9 10">Z-1701</strain>
    </source>
</reference>
<proteinExistence type="inferred from homology"/>
<feature type="transmembrane region" description="Helical" evidence="8">
    <location>
        <begin position="59"/>
        <end position="80"/>
    </location>
</feature>
<evidence type="ECO:0000256" key="2">
    <source>
        <dbReference type="ARBA" id="ARBA00009773"/>
    </source>
</evidence>
<keyword evidence="4" id="KW-1003">Cell membrane</keyword>
<dbReference type="PANTHER" id="PTHR21716">
    <property type="entry name" value="TRANSMEMBRANE PROTEIN"/>
    <property type="match status" value="1"/>
</dbReference>
<dbReference type="Pfam" id="PF01594">
    <property type="entry name" value="AI-2E_transport"/>
    <property type="match status" value="1"/>
</dbReference>
<evidence type="ECO:0000256" key="3">
    <source>
        <dbReference type="ARBA" id="ARBA00022448"/>
    </source>
</evidence>
<comment type="similarity">
    <text evidence="2">Belongs to the autoinducer-2 exporter (AI-2E) (TC 2.A.86) family.</text>
</comment>
<feature type="transmembrane region" description="Helical" evidence="8">
    <location>
        <begin position="21"/>
        <end position="39"/>
    </location>
</feature>
<evidence type="ECO:0000256" key="8">
    <source>
        <dbReference type="SAM" id="Phobius"/>
    </source>
</evidence>
<feature type="transmembrane region" description="Helical" evidence="8">
    <location>
        <begin position="268"/>
        <end position="293"/>
    </location>
</feature>
<keyword evidence="7 8" id="KW-0472">Membrane</keyword>
<feature type="transmembrane region" description="Helical" evidence="8">
    <location>
        <begin position="305"/>
        <end position="333"/>
    </location>
</feature>
<dbReference type="PANTHER" id="PTHR21716:SF53">
    <property type="entry name" value="PERMEASE PERM-RELATED"/>
    <property type="match status" value="1"/>
</dbReference>
<feature type="transmembrane region" description="Helical" evidence="8">
    <location>
        <begin position="101"/>
        <end position="121"/>
    </location>
</feature>
<protein>
    <submittedName>
        <fullName evidence="9">AI-2E family transporter</fullName>
    </submittedName>
</protein>
<comment type="caution">
    <text evidence="9">The sequence shown here is derived from an EMBL/GenBank/DDBJ whole genome shotgun (WGS) entry which is preliminary data.</text>
</comment>
<evidence type="ECO:0000256" key="6">
    <source>
        <dbReference type="ARBA" id="ARBA00022989"/>
    </source>
</evidence>
<keyword evidence="6 8" id="KW-1133">Transmembrane helix</keyword>
<evidence type="ECO:0000313" key="10">
    <source>
        <dbReference type="Proteomes" id="UP000449710"/>
    </source>
</evidence>
<gene>
    <name evidence="9" type="ORF">ISALK_06050</name>
</gene>
<keyword evidence="3" id="KW-0813">Transport</keyword>
<sequence length="419" mass="48264">MESSERGELMKIQLDRRLVKYALHAFLVITMAIIVYQVLDNMGYFSDQLRLIWKWIRRILSPFIIGIFAAYILNPGVRRFEESVYGRVKFLKDNIRIKRMLSIASMFLIVILFFVMIFIVVTPRVIASISDIMRNFPKYMDNTIVFVENIELTLRAQNLDAFFQEFQIIEEIEGWLENGFQYIRESLDEIIDMIFFQITNITSGVLNFLIGMIMAFYLLYDKNIIKKNINKILYTFFSREMVFRINDFGRDADDLFGRYIVGRSIDSFIIGVIAFIGLSILGIPYRLLFSIIIGVTNMIPYFGPYLGGIPVVIVTMFSSFQEALWVGLFIIALQQFDGLVLGPKILGDSVGIRPIWIILSIYVGGRIFGILGMFLGVPVFAVIVMFLERLINRRLQKRGISAKEAESAPPRIKDPAQEG</sequence>
<keyword evidence="10" id="KW-1185">Reference proteome</keyword>
<evidence type="ECO:0000313" key="9">
    <source>
        <dbReference type="EMBL" id="NBG88060.1"/>
    </source>
</evidence>
<accession>A0AA43XJJ4</accession>
<dbReference type="EMBL" id="SUMG01000005">
    <property type="protein sequence ID" value="NBG88060.1"/>
    <property type="molecule type" value="Genomic_DNA"/>
</dbReference>